<evidence type="ECO:0000313" key="2">
    <source>
        <dbReference type="EMBL" id="ACF11307.1"/>
    </source>
</evidence>
<dbReference type="HOGENOM" id="CLU_133204_0_1_10"/>
<dbReference type="Gene3D" id="3.10.450.40">
    <property type="match status" value="1"/>
</dbReference>
<dbReference type="SUPFAM" id="SSF160719">
    <property type="entry name" value="gpW/gp25-like"/>
    <property type="match status" value="1"/>
</dbReference>
<dbReference type="InterPro" id="IPR007048">
    <property type="entry name" value="IraD/Gp25-like"/>
</dbReference>
<dbReference type="EMBL" id="CP001099">
    <property type="protein sequence ID" value="ACF11307.1"/>
    <property type="molecule type" value="Genomic_DNA"/>
</dbReference>
<evidence type="ECO:0000259" key="1">
    <source>
        <dbReference type="Pfam" id="PF04965"/>
    </source>
</evidence>
<dbReference type="eggNOG" id="COG3628">
    <property type="taxonomic scope" value="Bacteria"/>
</dbReference>
<dbReference type="Proteomes" id="UP000008811">
    <property type="component" value="Chromosome"/>
</dbReference>
<dbReference type="OrthoDB" id="9802846at2"/>
<gene>
    <name evidence="2" type="ordered locus">Cpar_0894</name>
</gene>
<protein>
    <submittedName>
        <fullName evidence="2">GPW/gp25 family protein</fullName>
    </submittedName>
</protein>
<dbReference type="KEGG" id="cpc:Cpar_0894"/>
<keyword evidence="3" id="KW-1185">Reference proteome</keyword>
<name>B3QN04_CHLP8</name>
<dbReference type="Pfam" id="PF04965">
    <property type="entry name" value="GPW_gp25"/>
    <property type="match status" value="1"/>
</dbReference>
<proteinExistence type="predicted"/>
<dbReference type="STRING" id="517417.Cpar_0894"/>
<evidence type="ECO:0000313" key="3">
    <source>
        <dbReference type="Proteomes" id="UP000008811"/>
    </source>
</evidence>
<reference evidence="2" key="1">
    <citation type="submission" date="2008-06" db="EMBL/GenBank/DDBJ databases">
        <title>Complete sequence of Chlorobaculum parvum NCIB 8327.</title>
        <authorList>
            <consortium name="US DOE Joint Genome Institute"/>
            <person name="Lucas S."/>
            <person name="Copeland A."/>
            <person name="Lapidus A."/>
            <person name="Glavina del Rio T."/>
            <person name="Dalin E."/>
            <person name="Tice H."/>
            <person name="Bruce D."/>
            <person name="Goodwin L."/>
            <person name="Pitluck S."/>
            <person name="Schmutz J."/>
            <person name="Larimer F."/>
            <person name="Land M."/>
            <person name="Hauser L."/>
            <person name="Kyrpides N."/>
            <person name="Mikhailova N."/>
            <person name="Zhao F."/>
            <person name="Li T."/>
            <person name="Liu Z."/>
            <person name="Overmann J."/>
            <person name="Bryant D.A."/>
            <person name="Richardson P."/>
        </authorList>
    </citation>
    <scope>NUCLEOTIDE SEQUENCE [LARGE SCALE GENOMIC DNA]</scope>
    <source>
        <strain evidence="2">NCIB 8327</strain>
    </source>
</reference>
<dbReference type="AlphaFoldDB" id="B3QN04"/>
<organism evidence="2 3">
    <name type="scientific">Chlorobaculum parvum (strain DSM 263 / NCIMB 8327)</name>
    <name type="common">Chlorobium vibrioforme subsp. thiosulfatophilum</name>
    <dbReference type="NCBI Taxonomy" id="517417"/>
    <lineage>
        <taxon>Bacteria</taxon>
        <taxon>Pseudomonadati</taxon>
        <taxon>Chlorobiota</taxon>
        <taxon>Chlorobiia</taxon>
        <taxon>Chlorobiales</taxon>
        <taxon>Chlorobiaceae</taxon>
        <taxon>Chlorobaculum</taxon>
    </lineage>
</organism>
<accession>B3QN04</accession>
<sequence length="146" mass="16540">MQLPFLGRGWAFPPAFDRNVPGVQMLEDEAEIASSLAVLLGTLQGERVMIPWYGCNLDELIFENLDTRIKTLVADKIESSLLYFEPRIRAEKISIETHEEQNGVLLISIDYLIKATNSRFNMVYPYYIQEGTDIDLAITVNPLGES</sequence>
<dbReference type="RefSeq" id="WP_012502140.1">
    <property type="nucleotide sequence ID" value="NC_011027.1"/>
</dbReference>
<feature type="domain" description="IraD/Gp25-like" evidence="1">
    <location>
        <begin position="28"/>
        <end position="117"/>
    </location>
</feature>